<accession>A0A2A6CRC0</accession>
<sequence>MERAVWLRIGQIRRDLAQLKNLDYLKRNTRKTVFDVTSSGANGRSTCKMKLPIVISTVENPKTHHEDERDDYLLFVTFVLFPLMDENEGGKEIRDEEGGPEST</sequence>
<reference evidence="1" key="2">
    <citation type="submission" date="2022-06" db="UniProtKB">
        <authorList>
            <consortium name="EnsemblMetazoa"/>
        </authorList>
    </citation>
    <scope>IDENTIFICATION</scope>
    <source>
        <strain evidence="1">PS312</strain>
    </source>
</reference>
<evidence type="ECO:0000313" key="1">
    <source>
        <dbReference type="EnsemblMetazoa" id="PPA37711.1"/>
    </source>
</evidence>
<keyword evidence="2" id="KW-1185">Reference proteome</keyword>
<evidence type="ECO:0000313" key="2">
    <source>
        <dbReference type="Proteomes" id="UP000005239"/>
    </source>
</evidence>
<gene>
    <name evidence="1" type="primary">WBGene00276080</name>
</gene>
<reference evidence="2" key="1">
    <citation type="journal article" date="2008" name="Nat. Genet.">
        <title>The Pristionchus pacificus genome provides a unique perspective on nematode lifestyle and parasitism.</title>
        <authorList>
            <person name="Dieterich C."/>
            <person name="Clifton S.W."/>
            <person name="Schuster L.N."/>
            <person name="Chinwalla A."/>
            <person name="Delehaunty K."/>
            <person name="Dinkelacker I."/>
            <person name="Fulton L."/>
            <person name="Fulton R."/>
            <person name="Godfrey J."/>
            <person name="Minx P."/>
            <person name="Mitreva M."/>
            <person name="Roeseler W."/>
            <person name="Tian H."/>
            <person name="Witte H."/>
            <person name="Yang S.P."/>
            <person name="Wilson R.K."/>
            <person name="Sommer R.J."/>
        </authorList>
    </citation>
    <scope>NUCLEOTIDE SEQUENCE [LARGE SCALE GENOMIC DNA]</scope>
    <source>
        <strain evidence="2">PS312</strain>
    </source>
</reference>
<proteinExistence type="predicted"/>
<dbReference type="EnsemblMetazoa" id="PPA37711.1">
    <property type="protein sequence ID" value="PPA37711.1"/>
    <property type="gene ID" value="WBGene00276080"/>
</dbReference>
<protein>
    <submittedName>
        <fullName evidence="1">Uncharacterized protein</fullName>
    </submittedName>
</protein>
<organism evidence="1 2">
    <name type="scientific">Pristionchus pacificus</name>
    <name type="common">Parasitic nematode worm</name>
    <dbReference type="NCBI Taxonomy" id="54126"/>
    <lineage>
        <taxon>Eukaryota</taxon>
        <taxon>Metazoa</taxon>
        <taxon>Ecdysozoa</taxon>
        <taxon>Nematoda</taxon>
        <taxon>Chromadorea</taxon>
        <taxon>Rhabditida</taxon>
        <taxon>Rhabditina</taxon>
        <taxon>Diplogasteromorpha</taxon>
        <taxon>Diplogasteroidea</taxon>
        <taxon>Neodiplogasteridae</taxon>
        <taxon>Pristionchus</taxon>
    </lineage>
</organism>
<name>A0A2A6CRC0_PRIPA</name>
<dbReference type="Proteomes" id="UP000005239">
    <property type="component" value="Unassembled WGS sequence"/>
</dbReference>
<accession>A0A8R1UQ35</accession>
<dbReference type="AlphaFoldDB" id="A0A2A6CRC0"/>